<dbReference type="PIRSF" id="PIRSF038996">
    <property type="entry name" value="FldA"/>
    <property type="match status" value="1"/>
</dbReference>
<dbReference type="InterPro" id="IPR029039">
    <property type="entry name" value="Flavoprotein-like_sf"/>
</dbReference>
<organism evidence="9 10">
    <name type="scientific">Geofilum rubicundum JCM 15548</name>
    <dbReference type="NCBI Taxonomy" id="1236989"/>
    <lineage>
        <taxon>Bacteria</taxon>
        <taxon>Pseudomonadati</taxon>
        <taxon>Bacteroidota</taxon>
        <taxon>Bacteroidia</taxon>
        <taxon>Marinilabiliales</taxon>
        <taxon>Marinilabiliaceae</taxon>
        <taxon>Geofilum</taxon>
    </lineage>
</organism>
<dbReference type="GO" id="GO:0009055">
    <property type="term" value="F:electron transfer activity"/>
    <property type="evidence" value="ECO:0007669"/>
    <property type="project" value="UniProtKB-UniRule"/>
</dbReference>
<comment type="cofactor">
    <cofactor evidence="1 7">
        <name>FMN</name>
        <dbReference type="ChEBI" id="CHEBI:58210"/>
    </cofactor>
</comment>
<dbReference type="PANTHER" id="PTHR42809:SF1">
    <property type="entry name" value="FLAVODOXIN 1"/>
    <property type="match status" value="1"/>
</dbReference>
<dbReference type="RefSeq" id="WP_062122063.1">
    <property type="nucleotide sequence ID" value="NZ_BAZW01000001.1"/>
</dbReference>
<dbReference type="Pfam" id="PF00258">
    <property type="entry name" value="Flavodoxin_1"/>
    <property type="match status" value="1"/>
</dbReference>
<evidence type="ECO:0000313" key="9">
    <source>
        <dbReference type="EMBL" id="GAO28212.1"/>
    </source>
</evidence>
<evidence type="ECO:0000256" key="6">
    <source>
        <dbReference type="ARBA" id="ARBA00022982"/>
    </source>
</evidence>
<dbReference type="PANTHER" id="PTHR42809">
    <property type="entry name" value="FLAVODOXIN 2"/>
    <property type="match status" value="1"/>
</dbReference>
<feature type="domain" description="Flavodoxin-like" evidence="8">
    <location>
        <begin position="5"/>
        <end position="163"/>
    </location>
</feature>
<dbReference type="GO" id="GO:0010181">
    <property type="term" value="F:FMN binding"/>
    <property type="evidence" value="ECO:0007669"/>
    <property type="project" value="UniProtKB-UniRule"/>
</dbReference>
<keyword evidence="5 7" id="KW-0288">FMN</keyword>
<sequence>MQKSTLIIFGSSLGNTRFVAEKLELLLPGSQLMEASAVSPESIAKFPNLILGTSTWGVGLLQDEFDTFMELLQQQNLEGKTIALFGLGDQQNYPDSFCDGMGKIHELLQNKGVQFIGEWSADEYDFTTSRATKGNNLVGLALDEDNEPDLTDYRLKNWVKLIAPLLQ</sequence>
<gene>
    <name evidence="9" type="ORF">JCM15548_278</name>
</gene>
<dbReference type="EMBL" id="BAZW01000001">
    <property type="protein sequence ID" value="GAO28212.1"/>
    <property type="molecule type" value="Genomic_DNA"/>
</dbReference>
<evidence type="ECO:0000256" key="4">
    <source>
        <dbReference type="ARBA" id="ARBA00022630"/>
    </source>
</evidence>
<keyword evidence="10" id="KW-1185">Reference proteome</keyword>
<evidence type="ECO:0000256" key="3">
    <source>
        <dbReference type="ARBA" id="ARBA00022448"/>
    </source>
</evidence>
<evidence type="ECO:0000313" key="10">
    <source>
        <dbReference type="Proteomes" id="UP000032900"/>
    </source>
</evidence>
<dbReference type="OrthoDB" id="9790745at2"/>
<protein>
    <recommendedName>
        <fullName evidence="7">Flavodoxin</fullName>
    </recommendedName>
</protein>
<comment type="caution">
    <text evidence="9">The sequence shown here is derived from an EMBL/GenBank/DDBJ whole genome shotgun (WGS) entry which is preliminary data.</text>
</comment>
<keyword evidence="4 7" id="KW-0285">Flavoprotein</keyword>
<dbReference type="PROSITE" id="PS50902">
    <property type="entry name" value="FLAVODOXIN_LIKE"/>
    <property type="match status" value="1"/>
</dbReference>
<reference evidence="9 10" key="1">
    <citation type="journal article" date="2015" name="Microbes Environ.">
        <title>Distribution and evolution of nitrogen fixation genes in the phylum bacteroidetes.</title>
        <authorList>
            <person name="Inoue J."/>
            <person name="Oshima K."/>
            <person name="Suda W."/>
            <person name="Sakamoto M."/>
            <person name="Iino T."/>
            <person name="Noda S."/>
            <person name="Hongoh Y."/>
            <person name="Hattori M."/>
            <person name="Ohkuma M."/>
        </authorList>
    </citation>
    <scope>NUCLEOTIDE SEQUENCE [LARGE SCALE GENOMIC DNA]</scope>
    <source>
        <strain evidence="9">JCM 15548</strain>
    </source>
</reference>
<dbReference type="InterPro" id="IPR008254">
    <property type="entry name" value="Flavodoxin/NO_synth"/>
</dbReference>
<dbReference type="Gene3D" id="3.40.50.360">
    <property type="match status" value="1"/>
</dbReference>
<dbReference type="NCBIfam" id="TIGR01752">
    <property type="entry name" value="flav_long"/>
    <property type="match status" value="1"/>
</dbReference>
<dbReference type="STRING" id="1236989.JCM15548_278"/>
<comment type="similarity">
    <text evidence="2 7">Belongs to the flavodoxin family.</text>
</comment>
<evidence type="ECO:0000256" key="5">
    <source>
        <dbReference type="ARBA" id="ARBA00022643"/>
    </source>
</evidence>
<accession>A0A0E9LRJ0</accession>
<proteinExistence type="inferred from homology"/>
<dbReference type="InterPro" id="IPR001226">
    <property type="entry name" value="Flavodoxin_CS"/>
</dbReference>
<evidence type="ECO:0000256" key="1">
    <source>
        <dbReference type="ARBA" id="ARBA00001917"/>
    </source>
</evidence>
<comment type="function">
    <text evidence="7">Low-potential electron donor to a number of redox enzymes.</text>
</comment>
<dbReference type="PROSITE" id="PS00201">
    <property type="entry name" value="FLAVODOXIN"/>
    <property type="match status" value="1"/>
</dbReference>
<dbReference type="InterPro" id="IPR010086">
    <property type="entry name" value="Flavodoxin_lc"/>
</dbReference>
<keyword evidence="6 7" id="KW-0249">Electron transport</keyword>
<name>A0A0E9LRJ0_9BACT</name>
<dbReference type="AlphaFoldDB" id="A0A0E9LRJ0"/>
<dbReference type="SUPFAM" id="SSF52218">
    <property type="entry name" value="Flavoproteins"/>
    <property type="match status" value="1"/>
</dbReference>
<evidence type="ECO:0000256" key="2">
    <source>
        <dbReference type="ARBA" id="ARBA00005267"/>
    </source>
</evidence>
<keyword evidence="3 7" id="KW-0813">Transport</keyword>
<evidence type="ECO:0000259" key="8">
    <source>
        <dbReference type="PROSITE" id="PS50902"/>
    </source>
</evidence>
<dbReference type="Proteomes" id="UP000032900">
    <property type="component" value="Unassembled WGS sequence"/>
</dbReference>
<dbReference type="InterPro" id="IPR050619">
    <property type="entry name" value="Flavodoxin"/>
</dbReference>
<evidence type="ECO:0000256" key="7">
    <source>
        <dbReference type="PIRNR" id="PIRNR038996"/>
    </source>
</evidence>